<evidence type="ECO:0000313" key="3">
    <source>
        <dbReference type="EMBL" id="EKS43104.1"/>
    </source>
</evidence>
<dbReference type="EMBL" id="AMQK01000019">
    <property type="protein sequence ID" value="EKS43104.1"/>
    <property type="molecule type" value="Genomic_DNA"/>
</dbReference>
<feature type="signal peptide" evidence="2">
    <location>
        <begin position="1"/>
        <end position="22"/>
    </location>
</feature>
<keyword evidence="4" id="KW-1185">Reference proteome</keyword>
<organism evidence="3 4">
    <name type="scientific">Bartonella bacilliformis INS</name>
    <dbReference type="NCBI Taxonomy" id="1206782"/>
    <lineage>
        <taxon>Bacteria</taxon>
        <taxon>Pseudomonadati</taxon>
        <taxon>Pseudomonadota</taxon>
        <taxon>Alphaproteobacteria</taxon>
        <taxon>Hyphomicrobiales</taxon>
        <taxon>Bartonellaceae</taxon>
        <taxon>Bartonella</taxon>
    </lineage>
</organism>
<dbReference type="RefSeq" id="WP_005767905.1">
    <property type="nucleotide sequence ID" value="NZ_AMQK01000019.1"/>
</dbReference>
<sequence length="108" mass="12241">MNAKYPVIISIFSLGLITAAQGANFAVIKEQMDVDMTMENYRSDHQKSSSLDRVLESDVDAGDYTGDYKWASTDERVQKISYSKGKNRNFWSGGQRRRSTSRMSPLSF</sequence>
<proteinExistence type="predicted"/>
<gene>
    <name evidence="3" type="ORF">BbINS_05737</name>
</gene>
<feature type="region of interest" description="Disordered" evidence="1">
    <location>
        <begin position="86"/>
        <end position="108"/>
    </location>
</feature>
<reference evidence="3 4" key="1">
    <citation type="journal article" date="2013" name="Genome Announc.">
        <title>Whole Genome Sequencing and Comparative Analysis of Bartonella bacilliformis Strain INS, the Causative Agent of Carrion's Disease.</title>
        <authorList>
            <person name="Tarazona D."/>
            <person name="Padilla C."/>
            <person name="Caceres O."/>
            <person name="Montenegro J.D."/>
            <person name="Bailon H."/>
            <person name="Ventura G."/>
            <person name="Mendoza G."/>
            <person name="Anaya E."/>
            <person name="Guio H."/>
        </authorList>
    </citation>
    <scope>NUCLEOTIDE SEQUENCE [LARGE SCALE GENOMIC DNA]</scope>
    <source>
        <strain evidence="3 4">INS</strain>
    </source>
</reference>
<evidence type="ECO:0000313" key="4">
    <source>
        <dbReference type="Proteomes" id="UP000009359"/>
    </source>
</evidence>
<feature type="chain" id="PRO_5047047665" evidence="2">
    <location>
        <begin position="23"/>
        <end position="108"/>
    </location>
</feature>
<name>A0ABP2SLB7_BARBA</name>
<comment type="caution">
    <text evidence="3">The sequence shown here is derived from an EMBL/GenBank/DDBJ whole genome shotgun (WGS) entry which is preliminary data.</text>
</comment>
<keyword evidence="2" id="KW-0732">Signal</keyword>
<dbReference type="GeneID" id="4684452"/>
<evidence type="ECO:0000256" key="2">
    <source>
        <dbReference type="SAM" id="SignalP"/>
    </source>
</evidence>
<evidence type="ECO:0000256" key="1">
    <source>
        <dbReference type="SAM" id="MobiDB-lite"/>
    </source>
</evidence>
<protein>
    <submittedName>
        <fullName evidence="3">Uncharacterized protein</fullName>
    </submittedName>
</protein>
<accession>A0ABP2SLB7</accession>
<dbReference type="Proteomes" id="UP000009359">
    <property type="component" value="Unassembled WGS sequence"/>
</dbReference>